<dbReference type="Proteomes" id="UP000677228">
    <property type="component" value="Unassembled WGS sequence"/>
</dbReference>
<comment type="caution">
    <text evidence="2">The sequence shown here is derived from an EMBL/GenBank/DDBJ whole genome shotgun (WGS) entry which is preliminary data.</text>
</comment>
<evidence type="ECO:0000313" key="4">
    <source>
        <dbReference type="EMBL" id="CAF3808203.1"/>
    </source>
</evidence>
<evidence type="ECO:0000313" key="2">
    <source>
        <dbReference type="EMBL" id="CAF1037710.1"/>
    </source>
</evidence>
<protein>
    <submittedName>
        <fullName evidence="2">Uncharacterized protein</fullName>
    </submittedName>
</protein>
<dbReference type="AlphaFoldDB" id="A0A814JD30"/>
<name>A0A814JD30_9BILA</name>
<dbReference type="EMBL" id="CAJNOQ010003953">
    <property type="protein sequence ID" value="CAF1037710.1"/>
    <property type="molecule type" value="Genomic_DNA"/>
</dbReference>
<dbReference type="EMBL" id="CAJNOK010004487">
    <property type="protein sequence ID" value="CAF0939207.1"/>
    <property type="molecule type" value="Genomic_DNA"/>
</dbReference>
<organism evidence="2 5">
    <name type="scientific">Didymodactylos carnosus</name>
    <dbReference type="NCBI Taxonomy" id="1234261"/>
    <lineage>
        <taxon>Eukaryota</taxon>
        <taxon>Metazoa</taxon>
        <taxon>Spiralia</taxon>
        <taxon>Gnathifera</taxon>
        <taxon>Rotifera</taxon>
        <taxon>Eurotatoria</taxon>
        <taxon>Bdelloidea</taxon>
        <taxon>Philodinida</taxon>
        <taxon>Philodinidae</taxon>
        <taxon>Didymodactylos</taxon>
    </lineage>
</organism>
<evidence type="ECO:0000313" key="5">
    <source>
        <dbReference type="Proteomes" id="UP000663829"/>
    </source>
</evidence>
<dbReference type="Proteomes" id="UP000682733">
    <property type="component" value="Unassembled WGS sequence"/>
</dbReference>
<dbReference type="Proteomes" id="UP000663829">
    <property type="component" value="Unassembled WGS sequence"/>
</dbReference>
<dbReference type="Proteomes" id="UP000681722">
    <property type="component" value="Unassembled WGS sequence"/>
</dbReference>
<evidence type="ECO:0000313" key="3">
    <source>
        <dbReference type="EMBL" id="CAF3714557.1"/>
    </source>
</evidence>
<sequence>MLANMHEYAEKLNQIQQSVNEPKKSTSAAKAKLNEWKQQSILDINQWKEKEMKSIEEKYKSGLDDVETAESHIDDLVKEYKKMNQQELDRTNTLIANSIKDGETSHADSDFIRSVITKHQQKACDLHKNIEKKFKNL</sequence>
<evidence type="ECO:0000313" key="1">
    <source>
        <dbReference type="EMBL" id="CAF0939207.1"/>
    </source>
</evidence>
<dbReference type="EMBL" id="CAJOBC010003953">
    <property type="protein sequence ID" value="CAF3808203.1"/>
    <property type="molecule type" value="Genomic_DNA"/>
</dbReference>
<gene>
    <name evidence="2" type="ORF">GPM918_LOCUS15614</name>
    <name evidence="1" type="ORF">OVA965_LOCUS11548</name>
    <name evidence="4" type="ORF">SRO942_LOCUS15614</name>
    <name evidence="3" type="ORF">TMI583_LOCUS11549</name>
</gene>
<proteinExistence type="predicted"/>
<keyword evidence="5" id="KW-1185">Reference proteome</keyword>
<reference evidence="2" key="1">
    <citation type="submission" date="2021-02" db="EMBL/GenBank/DDBJ databases">
        <authorList>
            <person name="Nowell W R."/>
        </authorList>
    </citation>
    <scope>NUCLEOTIDE SEQUENCE</scope>
</reference>
<dbReference type="EMBL" id="CAJOBA010004491">
    <property type="protein sequence ID" value="CAF3714557.1"/>
    <property type="molecule type" value="Genomic_DNA"/>
</dbReference>
<accession>A0A814JD30</accession>